<evidence type="ECO:0000313" key="1">
    <source>
        <dbReference type="EMBL" id="KAK9156313.1"/>
    </source>
</evidence>
<dbReference type="AlphaFoldDB" id="A0AAP0KPI4"/>
<name>A0AAP0KPI4_9MAGN</name>
<evidence type="ECO:0000313" key="2">
    <source>
        <dbReference type="Proteomes" id="UP001417504"/>
    </source>
</evidence>
<dbReference type="EMBL" id="JBBNAE010000001">
    <property type="protein sequence ID" value="KAK9156313.1"/>
    <property type="molecule type" value="Genomic_DNA"/>
</dbReference>
<accession>A0AAP0KPI4</accession>
<keyword evidence="2" id="KW-1185">Reference proteome</keyword>
<proteinExistence type="predicted"/>
<reference evidence="1 2" key="1">
    <citation type="submission" date="2024-01" db="EMBL/GenBank/DDBJ databases">
        <title>Genome assemblies of Stephania.</title>
        <authorList>
            <person name="Yang L."/>
        </authorList>
    </citation>
    <scope>NUCLEOTIDE SEQUENCE [LARGE SCALE GENOMIC DNA]</scope>
    <source>
        <strain evidence="1">QJT</strain>
        <tissue evidence="1">Leaf</tissue>
    </source>
</reference>
<gene>
    <name evidence="1" type="ORF">Sjap_003793</name>
</gene>
<comment type="caution">
    <text evidence="1">The sequence shown here is derived from an EMBL/GenBank/DDBJ whole genome shotgun (WGS) entry which is preliminary data.</text>
</comment>
<organism evidence="1 2">
    <name type="scientific">Stephania japonica</name>
    <dbReference type="NCBI Taxonomy" id="461633"/>
    <lineage>
        <taxon>Eukaryota</taxon>
        <taxon>Viridiplantae</taxon>
        <taxon>Streptophyta</taxon>
        <taxon>Embryophyta</taxon>
        <taxon>Tracheophyta</taxon>
        <taxon>Spermatophyta</taxon>
        <taxon>Magnoliopsida</taxon>
        <taxon>Ranunculales</taxon>
        <taxon>Menispermaceae</taxon>
        <taxon>Menispermoideae</taxon>
        <taxon>Cissampelideae</taxon>
        <taxon>Stephania</taxon>
    </lineage>
</organism>
<dbReference type="Proteomes" id="UP001417504">
    <property type="component" value="Unassembled WGS sequence"/>
</dbReference>
<protein>
    <submittedName>
        <fullName evidence="1">Uncharacterized protein</fullName>
    </submittedName>
</protein>
<sequence length="97" mass="10840">MNWGLVGLTPCSRPAGKMSPLHFLSQMNWKPVRLSFTIPLPPLINKNNNNNNNNNNDDNKLTFVFSSPDLDLSFPTDSSLFLLLFPLSVSLTASMEM</sequence>